<reference evidence="2" key="1">
    <citation type="submission" date="2020-12" db="EMBL/GenBank/DDBJ databases">
        <authorList>
            <person name="Iha C."/>
        </authorList>
    </citation>
    <scope>NUCLEOTIDE SEQUENCE</scope>
</reference>
<dbReference type="AlphaFoldDB" id="A0A8S1IQV4"/>
<name>A0A8S1IQV4_9CHLO</name>
<dbReference type="Proteomes" id="UP000708148">
    <property type="component" value="Unassembled WGS sequence"/>
</dbReference>
<dbReference type="InterPro" id="IPR029058">
    <property type="entry name" value="AB_hydrolase_fold"/>
</dbReference>
<organism evidence="2 3">
    <name type="scientific">Ostreobium quekettii</name>
    <dbReference type="NCBI Taxonomy" id="121088"/>
    <lineage>
        <taxon>Eukaryota</taxon>
        <taxon>Viridiplantae</taxon>
        <taxon>Chlorophyta</taxon>
        <taxon>core chlorophytes</taxon>
        <taxon>Ulvophyceae</taxon>
        <taxon>TCBD clade</taxon>
        <taxon>Bryopsidales</taxon>
        <taxon>Ostreobineae</taxon>
        <taxon>Ostreobiaceae</taxon>
        <taxon>Ostreobium</taxon>
    </lineage>
</organism>
<accession>A0A8S1IQV4</accession>
<sequence>MALALASPGTLSLGPRPRRPPRASAKGRADALPGPRVLVVPGYLIDASAYVPLVRCLRRRGFAAALPPVRWHNWLPTVGGRSLRPILDRLDYALSRLVAGDLAGPEDGYEVRLPAEPTWADWAAEFREAYKGARPPLEAAGPMPGIPRKACLVASSASGWICRILLGGDHEYWGVAYHGRDRVRTLLTLGTPHACSEAVSKKNIEFVNGRYPGCFEDGVKYVCVAGTAVRGKVWGGLLRDFAYQSYELCLPGQGGEIGDGVTPVEAALALEGAERVVLDGVWHQPSDAHGGRLWYGSEEVVGEWEGFLRE</sequence>
<dbReference type="PANTHER" id="PTHR47909:SF2">
    <property type="entry name" value="GPI INOSITOL-DEACYLASE"/>
    <property type="match status" value="1"/>
</dbReference>
<evidence type="ECO:0000313" key="3">
    <source>
        <dbReference type="Proteomes" id="UP000708148"/>
    </source>
</evidence>
<evidence type="ECO:0000313" key="2">
    <source>
        <dbReference type="EMBL" id="CAD7697610.1"/>
    </source>
</evidence>
<feature type="region of interest" description="Disordered" evidence="1">
    <location>
        <begin position="1"/>
        <end position="29"/>
    </location>
</feature>
<dbReference type="SUPFAM" id="SSF53474">
    <property type="entry name" value="alpha/beta-Hydrolases"/>
    <property type="match status" value="1"/>
</dbReference>
<comment type="caution">
    <text evidence="2">The sequence shown here is derived from an EMBL/GenBank/DDBJ whole genome shotgun (WGS) entry which is preliminary data.</text>
</comment>
<dbReference type="OrthoDB" id="348976at2759"/>
<gene>
    <name evidence="2" type="ORF">OSTQU699_LOCUS2971</name>
</gene>
<dbReference type="EMBL" id="CAJHUC010000685">
    <property type="protein sequence ID" value="CAD7697610.1"/>
    <property type="molecule type" value="Genomic_DNA"/>
</dbReference>
<keyword evidence="3" id="KW-1185">Reference proteome</keyword>
<protein>
    <submittedName>
        <fullName evidence="2">Uncharacterized protein</fullName>
    </submittedName>
</protein>
<dbReference type="Gene3D" id="3.40.50.1820">
    <property type="entry name" value="alpha/beta hydrolase"/>
    <property type="match status" value="1"/>
</dbReference>
<evidence type="ECO:0000256" key="1">
    <source>
        <dbReference type="SAM" id="MobiDB-lite"/>
    </source>
</evidence>
<proteinExistence type="predicted"/>
<dbReference type="PANTHER" id="PTHR47909">
    <property type="entry name" value="ALPHA/BETA-HYDROLASES SUPERFAMILY PROTEIN"/>
    <property type="match status" value="1"/>
</dbReference>